<dbReference type="PRINTS" id="PR00413">
    <property type="entry name" value="HADHALOGNASE"/>
</dbReference>
<dbReference type="PANTHER" id="PTHR43611:SF3">
    <property type="entry name" value="FLAVIN MONONUCLEOTIDE HYDROLASE 1, CHLOROPLATIC"/>
    <property type="match status" value="1"/>
</dbReference>
<dbReference type="EMBL" id="SACO01000002">
    <property type="protein sequence ID" value="RVU07082.1"/>
    <property type="molecule type" value="Genomic_DNA"/>
</dbReference>
<dbReference type="NCBIfam" id="TIGR01549">
    <property type="entry name" value="HAD-SF-IA-v1"/>
    <property type="match status" value="1"/>
</dbReference>
<dbReference type="NCBIfam" id="TIGR01509">
    <property type="entry name" value="HAD-SF-IA-v3"/>
    <property type="match status" value="1"/>
</dbReference>
<dbReference type="InterPro" id="IPR006439">
    <property type="entry name" value="HAD-SF_hydro_IA"/>
</dbReference>
<reference evidence="1 2" key="1">
    <citation type="submission" date="2019-01" db="EMBL/GenBank/DDBJ databases">
        <authorList>
            <person name="Chen W.-M."/>
        </authorList>
    </citation>
    <scope>NUCLEOTIDE SEQUENCE [LARGE SCALE GENOMIC DNA]</scope>
    <source>
        <strain evidence="1 2">FSY-9</strain>
    </source>
</reference>
<gene>
    <name evidence="1" type="ORF">EOE18_03785</name>
</gene>
<dbReference type="CDD" id="cd02603">
    <property type="entry name" value="HAD_sEH-N_like"/>
    <property type="match status" value="1"/>
</dbReference>
<organism evidence="1 2">
    <name type="scientific">Novosphingobium umbonatum</name>
    <dbReference type="NCBI Taxonomy" id="1908524"/>
    <lineage>
        <taxon>Bacteria</taxon>
        <taxon>Pseudomonadati</taxon>
        <taxon>Pseudomonadota</taxon>
        <taxon>Alphaproteobacteria</taxon>
        <taxon>Sphingomonadales</taxon>
        <taxon>Sphingomonadaceae</taxon>
        <taxon>Novosphingobium</taxon>
    </lineage>
</organism>
<dbReference type="OrthoDB" id="9807742at2"/>
<keyword evidence="2" id="KW-1185">Reference proteome</keyword>
<accession>A0A3S2UWT0</accession>
<dbReference type="Pfam" id="PF00702">
    <property type="entry name" value="Hydrolase"/>
    <property type="match status" value="1"/>
</dbReference>
<evidence type="ECO:0000313" key="2">
    <source>
        <dbReference type="Proteomes" id="UP000282837"/>
    </source>
</evidence>
<dbReference type="SFLD" id="SFLDG01129">
    <property type="entry name" value="C1.5:_HAD__Beta-PGM__Phosphata"/>
    <property type="match status" value="1"/>
</dbReference>
<dbReference type="SUPFAM" id="SSF56784">
    <property type="entry name" value="HAD-like"/>
    <property type="match status" value="1"/>
</dbReference>
<dbReference type="Proteomes" id="UP000282837">
    <property type="component" value="Unassembled WGS sequence"/>
</dbReference>
<protein>
    <submittedName>
        <fullName evidence="1">HAD family phosphatase</fullName>
    </submittedName>
</protein>
<dbReference type="InterPro" id="IPR023214">
    <property type="entry name" value="HAD_sf"/>
</dbReference>
<dbReference type="Gene3D" id="3.40.50.1000">
    <property type="entry name" value="HAD superfamily/HAD-like"/>
    <property type="match status" value="1"/>
</dbReference>
<dbReference type="SFLD" id="SFLDS00003">
    <property type="entry name" value="Haloacid_Dehalogenase"/>
    <property type="match status" value="1"/>
</dbReference>
<evidence type="ECO:0000313" key="1">
    <source>
        <dbReference type="EMBL" id="RVU07082.1"/>
    </source>
</evidence>
<proteinExistence type="predicted"/>
<dbReference type="AlphaFoldDB" id="A0A3S2UWT0"/>
<dbReference type="PANTHER" id="PTHR43611">
    <property type="entry name" value="ALPHA-D-GLUCOSE 1-PHOSPHATE PHOSPHATASE"/>
    <property type="match status" value="1"/>
</dbReference>
<name>A0A3S2UWT0_9SPHN</name>
<comment type="caution">
    <text evidence="1">The sequence shown here is derived from an EMBL/GenBank/DDBJ whole genome shotgun (WGS) entry which is preliminary data.</text>
</comment>
<dbReference type="InterPro" id="IPR036412">
    <property type="entry name" value="HAD-like_sf"/>
</dbReference>
<sequence>MGPLSLLCVTRYGVDTQKGKRADGVYVPRPRLDRKGGSVGVAQASVVVFDIGRVLVQWRIANLYEKLIPDSARLDWFLSNVVTESWHAQHDAGRPFADMIAELVAEYPDERALIEAYAPRWLETVPAPVDGTADLVEALAAKGVPLYCITNFGVDAWGMFRPTFPVLDHFRDIVVSGHEKLIKPDPAIFHLAAQRFGHAPETMLFIDDNADNIATAKALGWHTHHFVDGAEALAQDLRGRGLI</sequence>